<dbReference type="EMBL" id="AP024747">
    <property type="protein sequence ID" value="BCY25799.1"/>
    <property type="molecule type" value="Genomic_DNA"/>
</dbReference>
<dbReference type="RefSeq" id="WP_227431933.1">
    <property type="nucleotide sequence ID" value="NZ_AP024747.1"/>
</dbReference>
<dbReference type="Proteomes" id="UP000825072">
    <property type="component" value="Chromosome 1"/>
</dbReference>
<evidence type="ECO:0000313" key="2">
    <source>
        <dbReference type="EMBL" id="BCY25799.1"/>
    </source>
</evidence>
<evidence type="ECO:0000256" key="1">
    <source>
        <dbReference type="SAM" id="Phobius"/>
    </source>
</evidence>
<organism evidence="2 3">
    <name type="scientific">Cutibacterium modestum</name>
    <dbReference type="NCBI Taxonomy" id="2559073"/>
    <lineage>
        <taxon>Bacteria</taxon>
        <taxon>Bacillati</taxon>
        <taxon>Actinomycetota</taxon>
        <taxon>Actinomycetes</taxon>
        <taxon>Propionibacteriales</taxon>
        <taxon>Propionibacteriaceae</taxon>
        <taxon>Cutibacterium</taxon>
    </lineage>
</organism>
<keyword evidence="1" id="KW-0472">Membrane</keyword>
<sequence length="54" mass="5773">MSGRILTRTIMVRPGVVVLVRIMVVRPVLVMVVLAGMLSGVGMMLAGMFMRVAG</sequence>
<dbReference type="AlphaFoldDB" id="A0AAD1KRF0"/>
<feature type="transmembrane region" description="Helical" evidence="1">
    <location>
        <begin position="28"/>
        <end position="50"/>
    </location>
</feature>
<accession>A0AAD1KRF0</accession>
<evidence type="ECO:0000313" key="3">
    <source>
        <dbReference type="Proteomes" id="UP000825072"/>
    </source>
</evidence>
<reference evidence="2" key="1">
    <citation type="submission" date="2021-06" db="EMBL/GenBank/DDBJ databases">
        <title>Genome sequence of Cutibacterium modestum strain KB17-24694.</title>
        <authorList>
            <person name="Dekio I."/>
            <person name="Asahina A."/>
            <person name="Nishida M."/>
        </authorList>
    </citation>
    <scope>NUCLEOTIDE SEQUENCE</scope>
    <source>
        <strain evidence="2">KB17-24694</strain>
    </source>
</reference>
<proteinExistence type="predicted"/>
<keyword evidence="1" id="KW-0812">Transmembrane</keyword>
<keyword evidence="1" id="KW-1133">Transmembrane helix</keyword>
<protein>
    <submittedName>
        <fullName evidence="2">Uncharacterized protein</fullName>
    </submittedName>
</protein>
<name>A0AAD1KRF0_9ACTN</name>
<gene>
    <name evidence="2" type="ORF">KB1_17890</name>
</gene>
<dbReference type="GeneID" id="92882053"/>